<evidence type="ECO:0000313" key="2">
    <source>
        <dbReference type="Proteomes" id="UP000034175"/>
    </source>
</evidence>
<dbReference type="EMBL" id="LCMA01000001">
    <property type="protein sequence ID" value="KKU27360.1"/>
    <property type="molecule type" value="Genomic_DNA"/>
</dbReference>
<name>A0A0G1S2C3_9BACT</name>
<comment type="caution">
    <text evidence="1">The sequence shown here is derived from an EMBL/GenBank/DDBJ whole genome shotgun (WGS) entry which is preliminary data.</text>
</comment>
<proteinExistence type="predicted"/>
<gene>
    <name evidence="1" type="ORF">UX39_C0001G0080</name>
</gene>
<reference evidence="1 2" key="1">
    <citation type="journal article" date="2015" name="Nature">
        <title>rRNA introns, odd ribosomes, and small enigmatic genomes across a large radiation of phyla.</title>
        <authorList>
            <person name="Brown C.T."/>
            <person name="Hug L.A."/>
            <person name="Thomas B.C."/>
            <person name="Sharon I."/>
            <person name="Castelle C.J."/>
            <person name="Singh A."/>
            <person name="Wilkins M.J."/>
            <person name="Williams K.H."/>
            <person name="Banfield J.F."/>
        </authorList>
    </citation>
    <scope>NUCLEOTIDE SEQUENCE [LARGE SCALE GENOMIC DNA]</scope>
</reference>
<dbReference type="PATRIC" id="fig|1619042.3.peg.90"/>
<dbReference type="AlphaFoldDB" id="A0A0G1S2C3"/>
<sequence length="980" mass="104333">MITRDKSIIRNSSYAKLGLYSTLLLLAAFAYLGLAPAAANAETCRWIGETSNQMSNPANWTVAGSSTCQLNSGSELIFENNRSAQWDSDLRNSIGRIDVRESYAGTLRILGNVTIANDLKQSGGAIDISNSNLRLGGYLQRYAGTFLANTSYVYLFGASTDMSYIGGISTTLSALTVQGNSRLASNVTADSLLIAPGASLDAVNSYITLRDSGAALLNNGSFNPNNSTVHYAGSFGNSVRGNYFGLVLGSSGTHNLSGNVNVSSTFTNQGILNTGNYNLSSHGQFQNNGVLNEVGAGYIKHVMGEARFTDEAGNDISFYTSGSNVVFIKIVDEDANLNGSLRDTIAVLVNITGLGDQENITLQETGNNTGIFRNTTGVTLSSDSPAMSNNGRLEGAAIGSLSFSYADNRDPFDRRTDNATYTNSSTCGAPTNLAMNINASVGAARPSETSSREITLYFSATGATEMMITNSGFTDTNWQPFSATRSWNLTEGNGAKYVYAKFRSACGAESATYSAIINLNSSGTIAPTTTPATTPAATTTPTVCSAPIVADGAVTINGVRWGGQTTSRLVTLGVTASNAASMMISENSNFSGGIWEPYAAARSWTLSRGNGEKRIYAKFRSACDEQRATTVSWITLQENAATSCAAPVVDNNSLVINGGTRIISNPVVALTLNAAGASEMMVSENFNFAGAGWEPYATARTWTFSSSTGMKFLYAKFRSSCGTESSRVIGATSLLSPPSMSEMSCGYPVVRARPIVINGNAPLATSKTVTITLSASADYMRVSNNPDLEEAVWKPYRPSFDWILAPFGGLNIVYVQFASACGQETAVYSDSINLPWLPPATPILREPSDSEDTAVLTPMLELFSTPLNPNSNIRFSSISVRQATKVGGLNTVSLRYSYRNTARSSLIRLSRQVISVSGTSARAVRRSSALIYLRSKKTYTTKNLGEKLPDGNYTMRVEARDSRTNALLDWNAFTVNLGSN</sequence>
<protein>
    <submittedName>
        <fullName evidence="1">Uncharacterized protein</fullName>
    </submittedName>
</protein>
<accession>A0A0G1S2C3</accession>
<organism evidence="1 2">
    <name type="scientific">Candidatus Magasanikbacteria bacterium GW2011_GWA2_46_17</name>
    <dbReference type="NCBI Taxonomy" id="1619042"/>
    <lineage>
        <taxon>Bacteria</taxon>
        <taxon>Candidatus Magasanikiibacteriota</taxon>
    </lineage>
</organism>
<dbReference type="Proteomes" id="UP000034175">
    <property type="component" value="Unassembled WGS sequence"/>
</dbReference>
<evidence type="ECO:0000313" key="1">
    <source>
        <dbReference type="EMBL" id="KKU27360.1"/>
    </source>
</evidence>